<protein>
    <submittedName>
        <fullName evidence="7">Membrane-bound lysozyme inhibitor of C-type lysozyme</fullName>
    </submittedName>
</protein>
<keyword evidence="5" id="KW-1133">Transmembrane helix</keyword>
<keyword evidence="5" id="KW-0812">Transmembrane</keyword>
<dbReference type="Gene3D" id="2.40.128.200">
    <property type="match status" value="1"/>
</dbReference>
<organism evidence="7 8">
    <name type="scientific">Acetobacter orleanensis</name>
    <dbReference type="NCBI Taxonomy" id="104099"/>
    <lineage>
        <taxon>Bacteria</taxon>
        <taxon>Pseudomonadati</taxon>
        <taxon>Pseudomonadota</taxon>
        <taxon>Alphaproteobacteria</taxon>
        <taxon>Acetobacterales</taxon>
        <taxon>Acetobacteraceae</taxon>
        <taxon>Acetobacter</taxon>
    </lineage>
</organism>
<evidence type="ECO:0000256" key="5">
    <source>
        <dbReference type="SAM" id="Phobius"/>
    </source>
</evidence>
<evidence type="ECO:0000256" key="2">
    <source>
        <dbReference type="ARBA" id="ARBA00023136"/>
    </source>
</evidence>
<accession>A0A4Y3TRR0</accession>
<dbReference type="RefSeq" id="WP_244463401.1">
    <property type="nucleotide sequence ID" value="NZ_BJMU01000017.1"/>
</dbReference>
<keyword evidence="4" id="KW-0449">Lipoprotein</keyword>
<keyword evidence="8" id="KW-1185">Reference proteome</keyword>
<dbReference type="SUPFAM" id="SSF141488">
    <property type="entry name" value="YdhA-like"/>
    <property type="match status" value="1"/>
</dbReference>
<evidence type="ECO:0000256" key="3">
    <source>
        <dbReference type="ARBA" id="ARBA00023139"/>
    </source>
</evidence>
<gene>
    <name evidence="7" type="primary">mliC</name>
    <name evidence="7" type="ORF">AOR01nite_22440</name>
</gene>
<dbReference type="Pfam" id="PF09864">
    <property type="entry name" value="MliC"/>
    <property type="match status" value="1"/>
</dbReference>
<feature type="domain" description="C-type lysozyme inhibitor" evidence="6">
    <location>
        <begin position="77"/>
        <end position="137"/>
    </location>
</feature>
<evidence type="ECO:0000259" key="6">
    <source>
        <dbReference type="Pfam" id="PF09864"/>
    </source>
</evidence>
<keyword evidence="2 5" id="KW-0472">Membrane</keyword>
<reference evidence="7 8" key="1">
    <citation type="submission" date="2019-06" db="EMBL/GenBank/DDBJ databases">
        <title>Whole genome shotgun sequence of Acetobacter orleanensis NBRC 13752.</title>
        <authorList>
            <person name="Hosoyama A."/>
            <person name="Uohara A."/>
            <person name="Ohji S."/>
            <person name="Ichikawa N."/>
        </authorList>
    </citation>
    <scope>NUCLEOTIDE SEQUENCE [LARGE SCALE GENOMIC DNA]</scope>
    <source>
        <strain evidence="7 8">NBRC 13752</strain>
    </source>
</reference>
<dbReference type="InterPro" id="IPR036328">
    <property type="entry name" value="MliC_sf"/>
</dbReference>
<dbReference type="AlphaFoldDB" id="A0A4Y3TRR0"/>
<keyword evidence="3" id="KW-0564">Palmitate</keyword>
<proteinExistence type="predicted"/>
<evidence type="ECO:0000313" key="7">
    <source>
        <dbReference type="EMBL" id="GEB83767.1"/>
    </source>
</evidence>
<dbReference type="Proteomes" id="UP000317617">
    <property type="component" value="Unassembled WGS sequence"/>
</dbReference>
<dbReference type="InterPro" id="IPR018660">
    <property type="entry name" value="MliC"/>
</dbReference>
<name>A0A4Y3TRR0_9PROT</name>
<evidence type="ECO:0000256" key="4">
    <source>
        <dbReference type="ARBA" id="ARBA00023288"/>
    </source>
</evidence>
<evidence type="ECO:0000313" key="8">
    <source>
        <dbReference type="Proteomes" id="UP000317617"/>
    </source>
</evidence>
<keyword evidence="1" id="KW-0732">Signal</keyword>
<sequence length="155" mass="16634">MIVRNTGKKGLVFKLLAGLEVAFVVLEIAGAGGVWRAQSASASTLSIPLASTSHVEKINAIYQCTGPKDLRDKLAKPAVSVTYLNSGEIRLAVLQVEGQTQVFSNVISADGARYTANRFEWWNTGDTALFSEVGGDNAPQLTCKETHKAAPRKTR</sequence>
<feature type="transmembrane region" description="Helical" evidence="5">
    <location>
        <begin position="12"/>
        <end position="35"/>
    </location>
</feature>
<evidence type="ECO:0000256" key="1">
    <source>
        <dbReference type="ARBA" id="ARBA00022729"/>
    </source>
</evidence>
<comment type="caution">
    <text evidence="7">The sequence shown here is derived from an EMBL/GenBank/DDBJ whole genome shotgun (WGS) entry which is preliminary data.</text>
</comment>
<dbReference type="EMBL" id="BJMU01000017">
    <property type="protein sequence ID" value="GEB83767.1"/>
    <property type="molecule type" value="Genomic_DNA"/>
</dbReference>